<sequence>MPCQIWIRAVPKSLFLCVKNPLNTHANSKHLSVQLHITRQLHINLWV</sequence>
<accession>A0A0A9BLQ8</accession>
<organism evidence="1">
    <name type="scientific">Arundo donax</name>
    <name type="common">Giant reed</name>
    <name type="synonym">Donax arundinaceus</name>
    <dbReference type="NCBI Taxonomy" id="35708"/>
    <lineage>
        <taxon>Eukaryota</taxon>
        <taxon>Viridiplantae</taxon>
        <taxon>Streptophyta</taxon>
        <taxon>Embryophyta</taxon>
        <taxon>Tracheophyta</taxon>
        <taxon>Spermatophyta</taxon>
        <taxon>Magnoliopsida</taxon>
        <taxon>Liliopsida</taxon>
        <taxon>Poales</taxon>
        <taxon>Poaceae</taxon>
        <taxon>PACMAD clade</taxon>
        <taxon>Arundinoideae</taxon>
        <taxon>Arundineae</taxon>
        <taxon>Arundo</taxon>
    </lineage>
</organism>
<reference evidence="1" key="1">
    <citation type="submission" date="2014-09" db="EMBL/GenBank/DDBJ databases">
        <authorList>
            <person name="Magalhaes I.L.F."/>
            <person name="Oliveira U."/>
            <person name="Santos F.R."/>
            <person name="Vidigal T.H.D.A."/>
            <person name="Brescovit A.D."/>
            <person name="Santos A.J."/>
        </authorList>
    </citation>
    <scope>NUCLEOTIDE SEQUENCE</scope>
    <source>
        <tissue evidence="1">Shoot tissue taken approximately 20 cm above the soil surface</tissue>
    </source>
</reference>
<dbReference type="AlphaFoldDB" id="A0A0A9BLQ8"/>
<protein>
    <submittedName>
        <fullName evidence="1">Uncharacterized protein</fullName>
    </submittedName>
</protein>
<proteinExistence type="predicted"/>
<evidence type="ECO:0000313" key="1">
    <source>
        <dbReference type="EMBL" id="JAD63083.1"/>
    </source>
</evidence>
<name>A0A0A9BLQ8_ARUDO</name>
<reference evidence="1" key="2">
    <citation type="journal article" date="2015" name="Data Brief">
        <title>Shoot transcriptome of the giant reed, Arundo donax.</title>
        <authorList>
            <person name="Barrero R.A."/>
            <person name="Guerrero F.D."/>
            <person name="Moolhuijzen P."/>
            <person name="Goolsby J.A."/>
            <person name="Tidwell J."/>
            <person name="Bellgard S.E."/>
            <person name="Bellgard M.I."/>
        </authorList>
    </citation>
    <scope>NUCLEOTIDE SEQUENCE</scope>
    <source>
        <tissue evidence="1">Shoot tissue taken approximately 20 cm above the soil surface</tissue>
    </source>
</reference>
<dbReference type="EMBL" id="GBRH01234812">
    <property type="protein sequence ID" value="JAD63083.1"/>
    <property type="molecule type" value="Transcribed_RNA"/>
</dbReference>